<evidence type="ECO:0000256" key="7">
    <source>
        <dbReference type="ARBA" id="ARBA00023049"/>
    </source>
</evidence>
<organism evidence="12 13">
    <name type="scientific">Rhizoctonia solani 123E</name>
    <dbReference type="NCBI Taxonomy" id="1423351"/>
    <lineage>
        <taxon>Eukaryota</taxon>
        <taxon>Fungi</taxon>
        <taxon>Dikarya</taxon>
        <taxon>Basidiomycota</taxon>
        <taxon>Agaricomycotina</taxon>
        <taxon>Agaricomycetes</taxon>
        <taxon>Cantharellales</taxon>
        <taxon>Ceratobasidiaceae</taxon>
        <taxon>Rhizoctonia</taxon>
    </lineage>
</organism>
<keyword evidence="4 10" id="KW-0732">Signal</keyword>
<dbReference type="Gene3D" id="3.40.390.10">
    <property type="entry name" value="Collagenase (Catalytic Domain)"/>
    <property type="match status" value="1"/>
</dbReference>
<dbReference type="MEROPS" id="M43.008"/>
<evidence type="ECO:0000256" key="1">
    <source>
        <dbReference type="ARBA" id="ARBA00008721"/>
    </source>
</evidence>
<keyword evidence="6" id="KW-0862">Zinc</keyword>
<gene>
    <name evidence="12" type="ORF">V565_080650</name>
</gene>
<evidence type="ECO:0000256" key="9">
    <source>
        <dbReference type="SAM" id="MobiDB-lite"/>
    </source>
</evidence>
<dbReference type="GO" id="GO:0006508">
    <property type="term" value="P:proteolysis"/>
    <property type="evidence" value="ECO:0007669"/>
    <property type="project" value="UniProtKB-KW"/>
</dbReference>
<evidence type="ECO:0000256" key="3">
    <source>
        <dbReference type="ARBA" id="ARBA00022723"/>
    </source>
</evidence>
<evidence type="ECO:0000256" key="10">
    <source>
        <dbReference type="SAM" id="SignalP"/>
    </source>
</evidence>
<dbReference type="GO" id="GO:0046872">
    <property type="term" value="F:metal ion binding"/>
    <property type="evidence" value="ECO:0007669"/>
    <property type="project" value="UniProtKB-KW"/>
</dbReference>
<keyword evidence="3" id="KW-0479">Metal-binding</keyword>
<dbReference type="Proteomes" id="UP000027456">
    <property type="component" value="Unassembled WGS sequence"/>
</dbReference>
<name>A0A074RU30_9AGAM</name>
<keyword evidence="8" id="KW-1015">Disulfide bond</keyword>
<protein>
    <submittedName>
        <fullName evidence="12">Metallopeptidase family M84 protein</fullName>
    </submittedName>
</protein>
<dbReference type="HOGENOM" id="CLU_048726_0_2_1"/>
<dbReference type="InterPro" id="IPR008754">
    <property type="entry name" value="Peptidase_M43"/>
</dbReference>
<dbReference type="SUPFAM" id="SSF55486">
    <property type="entry name" value="Metalloproteases ('zincins'), catalytic domain"/>
    <property type="match status" value="1"/>
</dbReference>
<dbReference type="OrthoDB" id="536211at2759"/>
<accession>A0A074RU30</accession>
<dbReference type="PANTHER" id="PTHR47466">
    <property type="match status" value="1"/>
</dbReference>
<evidence type="ECO:0000256" key="2">
    <source>
        <dbReference type="ARBA" id="ARBA00022670"/>
    </source>
</evidence>
<dbReference type="PANTHER" id="PTHR47466:SF1">
    <property type="entry name" value="METALLOPROTEASE MEP1 (AFU_ORTHOLOGUE AFUA_1G07730)-RELATED"/>
    <property type="match status" value="1"/>
</dbReference>
<sequence>MVTLTLLLTVALTLTTMSVAHSSHNPTLISRDSTDLECGDDNPPDSADGSPIDEIYLEPNFPPAAPASYVVNVYWNVIYKNTTYNGGFLSSTQVDSAIATLNSQFMNTGLTFQRAALNYTENAEWFDNVDTKGNSTLAATMKNTLHVGAAKDLNIYSVGFTNAKLGGFATFPWWYVRAPKLDGVVFKWNTTPGGSRVNYNQGKILAHEVGHWAGLYHTFQGGCSGSEGDFVSDTPAQAKAATGCPVNRNSCPNSVGSDPTHNLMDYTYDACKTDPFTEGQISRMKQTMQLYRANEG</sequence>
<dbReference type="EMBL" id="AZST01000257">
    <property type="protein sequence ID" value="KEP50404.1"/>
    <property type="molecule type" value="Genomic_DNA"/>
</dbReference>
<dbReference type="GO" id="GO:0008237">
    <property type="term" value="F:metallopeptidase activity"/>
    <property type="evidence" value="ECO:0007669"/>
    <property type="project" value="UniProtKB-KW"/>
</dbReference>
<keyword evidence="7" id="KW-0482">Metalloprotease</keyword>
<feature type="domain" description="Peptidase M43 pregnancy-associated plasma-A" evidence="11">
    <location>
        <begin position="159"/>
        <end position="288"/>
    </location>
</feature>
<dbReference type="InterPro" id="IPR024079">
    <property type="entry name" value="MetalloPept_cat_dom_sf"/>
</dbReference>
<comment type="similarity">
    <text evidence="1">Belongs to the peptidase M43B family.</text>
</comment>
<comment type="caution">
    <text evidence="12">The sequence shown here is derived from an EMBL/GenBank/DDBJ whole genome shotgun (WGS) entry which is preliminary data.</text>
</comment>
<dbReference type="AlphaFoldDB" id="A0A074RU30"/>
<keyword evidence="2" id="KW-0645">Protease</keyword>
<feature type="region of interest" description="Disordered" evidence="9">
    <location>
        <begin position="28"/>
        <end position="49"/>
    </location>
</feature>
<evidence type="ECO:0000313" key="12">
    <source>
        <dbReference type="EMBL" id="KEP50404.1"/>
    </source>
</evidence>
<keyword evidence="5" id="KW-0378">Hydrolase</keyword>
<feature type="signal peptide" evidence="10">
    <location>
        <begin position="1"/>
        <end position="22"/>
    </location>
</feature>
<evidence type="ECO:0000259" key="11">
    <source>
        <dbReference type="Pfam" id="PF05572"/>
    </source>
</evidence>
<keyword evidence="13" id="KW-1185">Reference proteome</keyword>
<evidence type="ECO:0000256" key="5">
    <source>
        <dbReference type="ARBA" id="ARBA00022801"/>
    </source>
</evidence>
<dbReference type="Pfam" id="PF05572">
    <property type="entry name" value="Peptidase_M43"/>
    <property type="match status" value="1"/>
</dbReference>
<evidence type="ECO:0000256" key="4">
    <source>
        <dbReference type="ARBA" id="ARBA00022729"/>
    </source>
</evidence>
<evidence type="ECO:0000256" key="8">
    <source>
        <dbReference type="ARBA" id="ARBA00023157"/>
    </source>
</evidence>
<dbReference type="CDD" id="cd04275">
    <property type="entry name" value="ZnMc_pappalysin_like"/>
    <property type="match status" value="1"/>
</dbReference>
<reference evidence="12 13" key="1">
    <citation type="submission" date="2013-12" db="EMBL/GenBank/DDBJ databases">
        <authorList>
            <person name="Cubeta M."/>
            <person name="Pakala S."/>
            <person name="Fedorova N."/>
            <person name="Thomas E."/>
            <person name="Dean R."/>
            <person name="Jabaji S."/>
            <person name="Neate S."/>
            <person name="Toda T."/>
            <person name="Tavantzis S."/>
            <person name="Vilgalys R."/>
            <person name="Bharathan N."/>
            <person name="Pakala S."/>
            <person name="Losada L.S."/>
            <person name="Zafar N."/>
            <person name="Nierman W."/>
        </authorList>
    </citation>
    <scope>NUCLEOTIDE SEQUENCE [LARGE SCALE GENOMIC DNA]</scope>
    <source>
        <strain evidence="12 13">123E</strain>
    </source>
</reference>
<feature type="chain" id="PRO_5001698087" evidence="10">
    <location>
        <begin position="23"/>
        <end position="296"/>
    </location>
</feature>
<proteinExistence type="inferred from homology"/>
<evidence type="ECO:0000256" key="6">
    <source>
        <dbReference type="ARBA" id="ARBA00022833"/>
    </source>
</evidence>
<evidence type="ECO:0000313" key="13">
    <source>
        <dbReference type="Proteomes" id="UP000027456"/>
    </source>
</evidence>